<evidence type="ECO:0000256" key="8">
    <source>
        <dbReference type="SAM" id="Phobius"/>
    </source>
</evidence>
<keyword evidence="3" id="KW-0808">Transferase</keyword>
<evidence type="ECO:0000313" key="10">
    <source>
        <dbReference type="EMBL" id="SDY02206.1"/>
    </source>
</evidence>
<dbReference type="PROSITE" id="PS00108">
    <property type="entry name" value="PROTEIN_KINASE_ST"/>
    <property type="match status" value="1"/>
</dbReference>
<feature type="domain" description="Protein kinase" evidence="9">
    <location>
        <begin position="21"/>
        <end position="273"/>
    </location>
</feature>
<dbReference type="RefSeq" id="WP_176968725.1">
    <property type="nucleotide sequence ID" value="NZ_FNON01000004.1"/>
</dbReference>
<evidence type="ECO:0000256" key="4">
    <source>
        <dbReference type="ARBA" id="ARBA00022741"/>
    </source>
</evidence>
<keyword evidence="8" id="KW-0812">Transmembrane</keyword>
<dbReference type="GO" id="GO:0005524">
    <property type="term" value="F:ATP binding"/>
    <property type="evidence" value="ECO:0007669"/>
    <property type="project" value="UniProtKB-UniRule"/>
</dbReference>
<keyword evidence="11" id="KW-1185">Reference proteome</keyword>
<evidence type="ECO:0000256" key="6">
    <source>
        <dbReference type="ARBA" id="ARBA00022840"/>
    </source>
</evidence>
<name>A0A1H3GFZ0_9PSEU</name>
<dbReference type="EMBL" id="FNON01000004">
    <property type="protein sequence ID" value="SDY02206.1"/>
    <property type="molecule type" value="Genomic_DNA"/>
</dbReference>
<dbReference type="Gene3D" id="1.10.510.10">
    <property type="entry name" value="Transferase(Phosphotransferase) domain 1"/>
    <property type="match status" value="1"/>
</dbReference>
<keyword evidence="2 10" id="KW-0723">Serine/threonine-protein kinase</keyword>
<evidence type="ECO:0000256" key="5">
    <source>
        <dbReference type="ARBA" id="ARBA00022777"/>
    </source>
</evidence>
<feature type="binding site" evidence="7">
    <location>
        <position position="50"/>
    </location>
    <ligand>
        <name>ATP</name>
        <dbReference type="ChEBI" id="CHEBI:30616"/>
    </ligand>
</feature>
<dbReference type="InterPro" id="IPR011009">
    <property type="entry name" value="Kinase-like_dom_sf"/>
</dbReference>
<keyword evidence="4 7" id="KW-0547">Nucleotide-binding</keyword>
<keyword evidence="5 10" id="KW-0418">Kinase</keyword>
<keyword evidence="8" id="KW-1133">Transmembrane helix</keyword>
<evidence type="ECO:0000256" key="1">
    <source>
        <dbReference type="ARBA" id="ARBA00012513"/>
    </source>
</evidence>
<dbReference type="PANTHER" id="PTHR43289">
    <property type="entry name" value="MITOGEN-ACTIVATED PROTEIN KINASE KINASE KINASE 20-RELATED"/>
    <property type="match status" value="1"/>
</dbReference>
<dbReference type="GO" id="GO:0004674">
    <property type="term" value="F:protein serine/threonine kinase activity"/>
    <property type="evidence" value="ECO:0007669"/>
    <property type="project" value="UniProtKB-KW"/>
</dbReference>
<reference evidence="10 11" key="1">
    <citation type="submission" date="2016-10" db="EMBL/GenBank/DDBJ databases">
        <authorList>
            <person name="de Groot N.N."/>
        </authorList>
    </citation>
    <scope>NUCLEOTIDE SEQUENCE [LARGE SCALE GENOMIC DNA]</scope>
    <source>
        <strain evidence="10 11">CPCC 202699</strain>
    </source>
</reference>
<evidence type="ECO:0000259" key="9">
    <source>
        <dbReference type="PROSITE" id="PS50011"/>
    </source>
</evidence>
<proteinExistence type="predicted"/>
<keyword evidence="6 7" id="KW-0067">ATP-binding</keyword>
<dbReference type="InterPro" id="IPR008271">
    <property type="entry name" value="Ser/Thr_kinase_AS"/>
</dbReference>
<dbReference type="Pfam" id="PF00069">
    <property type="entry name" value="Pkinase"/>
    <property type="match status" value="1"/>
</dbReference>
<sequence>MTHEQTHTQPAQQPRVLAGRYAILNELGRGGMGVVWRGQDQVIGRQVAIKELHLPDGGPGAAVFGERVMREVRTGGKLNDPAVVTVYDVLNDNGTTYIVMELVEAPTLADVVRQYGPLPAQQVAAIGEQVLSALTAAHQAGIVHRDVKPSNIMVASNGRVKLADFGIAQAIDDPRITTSGMVVGSPAFMSPERVNGQEAMPESDLWALGATLFFAAEGTVAFERPTTAATLHAIMTEIPYLTRAQGPLASAIMGLLIASPEARLKPQQAKALLAMATSGSAQITAPVLSGRTTVAPAPSAKPKRGLWLSLVAVAAVVALVAGLFAGKLIWSPSVSAAMLPTMTYGAGGELLEFEQDDSLDCYSTPIAAGYRINSDVKVDCEKVHQFQIFDAYKVLETGSYTDDKLPYAGYPDLAVLKAAAEARCTMVFQSDAVLRDQRPSLQFRALVPTQQEWARDTGNDKERVRLAVCALTKKDGSQIDGDIVRKLK</sequence>
<dbReference type="SMART" id="SM00220">
    <property type="entry name" value="S_TKc"/>
    <property type="match status" value="1"/>
</dbReference>
<protein>
    <recommendedName>
        <fullName evidence="1">non-specific serine/threonine protein kinase</fullName>
        <ecNumber evidence="1">2.7.11.1</ecNumber>
    </recommendedName>
</protein>
<organism evidence="10 11">
    <name type="scientific">Amycolatopsis xylanica</name>
    <dbReference type="NCBI Taxonomy" id="589385"/>
    <lineage>
        <taxon>Bacteria</taxon>
        <taxon>Bacillati</taxon>
        <taxon>Actinomycetota</taxon>
        <taxon>Actinomycetes</taxon>
        <taxon>Pseudonocardiales</taxon>
        <taxon>Pseudonocardiaceae</taxon>
        <taxon>Amycolatopsis</taxon>
    </lineage>
</organism>
<dbReference type="Proteomes" id="UP000199515">
    <property type="component" value="Unassembled WGS sequence"/>
</dbReference>
<dbReference type="EC" id="2.7.11.1" evidence="1"/>
<accession>A0A1H3GFZ0</accession>
<evidence type="ECO:0000313" key="11">
    <source>
        <dbReference type="Proteomes" id="UP000199515"/>
    </source>
</evidence>
<feature type="transmembrane region" description="Helical" evidence="8">
    <location>
        <begin position="306"/>
        <end position="330"/>
    </location>
</feature>
<dbReference type="InterPro" id="IPR017441">
    <property type="entry name" value="Protein_kinase_ATP_BS"/>
</dbReference>
<gene>
    <name evidence="10" type="ORF">SAMN05421504_104245</name>
</gene>
<evidence type="ECO:0000256" key="3">
    <source>
        <dbReference type="ARBA" id="ARBA00022679"/>
    </source>
</evidence>
<dbReference type="PROSITE" id="PS50011">
    <property type="entry name" value="PROTEIN_KINASE_DOM"/>
    <property type="match status" value="1"/>
</dbReference>
<keyword evidence="8" id="KW-0472">Membrane</keyword>
<dbReference type="STRING" id="589385.SAMN05421504_104245"/>
<evidence type="ECO:0000256" key="7">
    <source>
        <dbReference type="PROSITE-ProRule" id="PRU10141"/>
    </source>
</evidence>
<evidence type="ECO:0000256" key="2">
    <source>
        <dbReference type="ARBA" id="ARBA00022527"/>
    </source>
</evidence>
<dbReference type="SUPFAM" id="SSF56112">
    <property type="entry name" value="Protein kinase-like (PK-like)"/>
    <property type="match status" value="1"/>
</dbReference>
<dbReference type="InterPro" id="IPR000719">
    <property type="entry name" value="Prot_kinase_dom"/>
</dbReference>
<dbReference type="Gene3D" id="3.30.200.20">
    <property type="entry name" value="Phosphorylase Kinase, domain 1"/>
    <property type="match status" value="1"/>
</dbReference>
<dbReference type="AlphaFoldDB" id="A0A1H3GFZ0"/>
<dbReference type="PANTHER" id="PTHR43289:SF6">
    <property type="entry name" value="SERINE_THREONINE-PROTEIN KINASE NEKL-3"/>
    <property type="match status" value="1"/>
</dbReference>
<dbReference type="PROSITE" id="PS00107">
    <property type="entry name" value="PROTEIN_KINASE_ATP"/>
    <property type="match status" value="1"/>
</dbReference>
<dbReference type="CDD" id="cd14014">
    <property type="entry name" value="STKc_PknB_like"/>
    <property type="match status" value="1"/>
</dbReference>